<feature type="domain" description="Methyltransferase type 11" evidence="1">
    <location>
        <begin position="91"/>
        <end position="185"/>
    </location>
</feature>
<dbReference type="EMBL" id="ABOX02000013">
    <property type="protein sequence ID" value="EEF60876.1"/>
    <property type="molecule type" value="Genomic_DNA"/>
</dbReference>
<keyword evidence="2" id="KW-0489">Methyltransferase</keyword>
<evidence type="ECO:0000259" key="1">
    <source>
        <dbReference type="Pfam" id="PF08241"/>
    </source>
</evidence>
<dbReference type="PANTHER" id="PTHR43861">
    <property type="entry name" value="TRANS-ACONITATE 2-METHYLTRANSFERASE-RELATED"/>
    <property type="match status" value="1"/>
</dbReference>
<evidence type="ECO:0000313" key="3">
    <source>
        <dbReference type="Proteomes" id="UP000003688"/>
    </source>
</evidence>
<protein>
    <submittedName>
        <fullName evidence="2">Methyltransferase type 11</fullName>
    </submittedName>
</protein>
<keyword evidence="2" id="KW-0808">Transferase</keyword>
<reference evidence="2 3" key="1">
    <citation type="journal article" date="2011" name="J. Bacteriol.">
        <title>Genome sequence of 'Pedosphaera parvula' Ellin514, an aerobic Verrucomicrobial isolate from pasture soil.</title>
        <authorList>
            <person name="Kant R."/>
            <person name="van Passel M.W."/>
            <person name="Sangwan P."/>
            <person name="Palva A."/>
            <person name="Lucas S."/>
            <person name="Copeland A."/>
            <person name="Lapidus A."/>
            <person name="Glavina Del Rio T."/>
            <person name="Dalin E."/>
            <person name="Tice H."/>
            <person name="Bruce D."/>
            <person name="Goodwin L."/>
            <person name="Pitluck S."/>
            <person name="Chertkov O."/>
            <person name="Larimer F.W."/>
            <person name="Land M.L."/>
            <person name="Hauser L."/>
            <person name="Brettin T.S."/>
            <person name="Detter J.C."/>
            <person name="Han S."/>
            <person name="de Vos W.M."/>
            <person name="Janssen P.H."/>
            <person name="Smidt H."/>
        </authorList>
    </citation>
    <scope>NUCLEOTIDE SEQUENCE [LARGE SCALE GENOMIC DNA]</scope>
    <source>
        <strain evidence="2 3">Ellin514</strain>
    </source>
</reference>
<dbReference type="STRING" id="320771.Cflav_PD4045"/>
<dbReference type="CDD" id="cd02440">
    <property type="entry name" value="AdoMet_MTases"/>
    <property type="match status" value="1"/>
</dbReference>
<accession>B9XGV5</accession>
<dbReference type="GO" id="GO:0032259">
    <property type="term" value="P:methylation"/>
    <property type="evidence" value="ECO:0007669"/>
    <property type="project" value="UniProtKB-KW"/>
</dbReference>
<dbReference type="InterPro" id="IPR029063">
    <property type="entry name" value="SAM-dependent_MTases_sf"/>
</dbReference>
<dbReference type="InterPro" id="IPR013216">
    <property type="entry name" value="Methyltransf_11"/>
</dbReference>
<dbReference type="Pfam" id="PF08241">
    <property type="entry name" value="Methyltransf_11"/>
    <property type="match status" value="1"/>
</dbReference>
<organism evidence="2 3">
    <name type="scientific">Pedosphaera parvula (strain Ellin514)</name>
    <dbReference type="NCBI Taxonomy" id="320771"/>
    <lineage>
        <taxon>Bacteria</taxon>
        <taxon>Pseudomonadati</taxon>
        <taxon>Verrucomicrobiota</taxon>
        <taxon>Pedosphaerae</taxon>
        <taxon>Pedosphaerales</taxon>
        <taxon>Pedosphaeraceae</taxon>
        <taxon>Pedosphaera</taxon>
    </lineage>
</organism>
<evidence type="ECO:0000313" key="2">
    <source>
        <dbReference type="EMBL" id="EEF60876.1"/>
    </source>
</evidence>
<name>B9XGV5_PEDPL</name>
<comment type="caution">
    <text evidence="2">The sequence shown here is derived from an EMBL/GenBank/DDBJ whole genome shotgun (WGS) entry which is preliminary data.</text>
</comment>
<gene>
    <name evidence="2" type="ORF">Cflav_PD4045</name>
</gene>
<proteinExistence type="predicted"/>
<dbReference type="SUPFAM" id="SSF53335">
    <property type="entry name" value="S-adenosyl-L-methionine-dependent methyltransferases"/>
    <property type="match status" value="1"/>
</dbReference>
<sequence>MPRDLSHYQQAVARAFHNERSALDESTSFSLPLEPRPEPWLPEFLQIYMSVQAAYNEWSQTYDADTNATRDLDQVVTRRVLGELKVESIIEIGCGTGKNTKFFADLGERVQAMDFSAGMLAKAKENFREISNVTFSVADITKRWPCAERSAGLVSCNLVLEHVNELSPVFAEAARALIPGGWFFVCELHPFRQYQGTVANFSRGEQKTQIPAFVHHISEFVKAAQSCGFTVKRLEEWWHEKDEGKPPRLVSFLFEKG</sequence>
<dbReference type="Proteomes" id="UP000003688">
    <property type="component" value="Unassembled WGS sequence"/>
</dbReference>
<keyword evidence="3" id="KW-1185">Reference proteome</keyword>
<dbReference type="GO" id="GO:0008757">
    <property type="term" value="F:S-adenosylmethionine-dependent methyltransferase activity"/>
    <property type="evidence" value="ECO:0007669"/>
    <property type="project" value="InterPro"/>
</dbReference>
<dbReference type="Gene3D" id="3.40.50.150">
    <property type="entry name" value="Vaccinia Virus protein VP39"/>
    <property type="match status" value="1"/>
</dbReference>
<dbReference type="AlphaFoldDB" id="B9XGV5"/>